<accession>A8AI77</accession>
<evidence type="ECO:0000313" key="1">
    <source>
        <dbReference type="EMBL" id="ABV13190.1"/>
    </source>
</evidence>
<evidence type="ECO:0000313" key="2">
    <source>
        <dbReference type="Proteomes" id="UP000008148"/>
    </source>
</evidence>
<dbReference type="HOGENOM" id="CLU_3023752_0_0_6"/>
<dbReference type="KEGG" id="cko:CKO_02065"/>
<name>A8AI77_CITK8</name>
<dbReference type="AlphaFoldDB" id="A8AI77"/>
<keyword evidence="2" id="KW-1185">Reference proteome</keyword>
<dbReference type="STRING" id="290338.CKO_02065"/>
<reference evidence="1 2" key="1">
    <citation type="submission" date="2007-08" db="EMBL/GenBank/DDBJ databases">
        <authorList>
            <consortium name="The Citrobacter koseri Genome Sequencing Project"/>
            <person name="McClelland M."/>
            <person name="Sanderson E.K."/>
            <person name="Porwollik S."/>
            <person name="Spieth J."/>
            <person name="Clifton W.S."/>
            <person name="Latreille P."/>
            <person name="Courtney L."/>
            <person name="Wang C."/>
            <person name="Pepin K."/>
            <person name="Bhonagiri V."/>
            <person name="Nash W."/>
            <person name="Johnson M."/>
            <person name="Thiruvilangam P."/>
            <person name="Wilson R."/>
        </authorList>
    </citation>
    <scope>NUCLEOTIDE SEQUENCE [LARGE SCALE GENOMIC DNA]</scope>
    <source>
        <strain evidence="2">ATCC BAA-895 / CDC 4225-83 / SGSC4696</strain>
    </source>
</reference>
<dbReference type="Proteomes" id="UP000008148">
    <property type="component" value="Chromosome"/>
</dbReference>
<organism evidence="1 2">
    <name type="scientific">Citrobacter koseri (strain ATCC BAA-895 / CDC 4225-83 / SGSC4696)</name>
    <dbReference type="NCBI Taxonomy" id="290338"/>
    <lineage>
        <taxon>Bacteria</taxon>
        <taxon>Pseudomonadati</taxon>
        <taxon>Pseudomonadota</taxon>
        <taxon>Gammaproteobacteria</taxon>
        <taxon>Enterobacterales</taxon>
        <taxon>Enterobacteriaceae</taxon>
        <taxon>Citrobacter</taxon>
    </lineage>
</organism>
<protein>
    <submittedName>
        <fullName evidence="1">Uncharacterized protein</fullName>
    </submittedName>
</protein>
<proteinExistence type="predicted"/>
<sequence length="55" mass="6405">MRCKVMSASPRSLQAKRISFNNDFAVFIRIFRVYPTLNNDDFSGDSLPYVLIYAR</sequence>
<gene>
    <name evidence="1" type="ordered locus">CKO_02065</name>
</gene>
<dbReference type="EMBL" id="CP000822">
    <property type="protein sequence ID" value="ABV13190.1"/>
    <property type="molecule type" value="Genomic_DNA"/>
</dbReference>